<keyword evidence="3" id="KW-0418">Kinase</keyword>
<feature type="binding site" evidence="9">
    <location>
        <position position="100"/>
    </location>
    <ligand>
        <name>ATP</name>
        <dbReference type="ChEBI" id="CHEBI:30616"/>
    </ligand>
</feature>
<evidence type="ECO:0000256" key="9">
    <source>
        <dbReference type="PROSITE-ProRule" id="PRU10141"/>
    </source>
</evidence>
<gene>
    <name evidence="13" type="ORF">E3N88_03189</name>
    <name evidence="12" type="ORF">E3N88_45499</name>
</gene>
<dbReference type="SUPFAM" id="SSF56112">
    <property type="entry name" value="Protein kinase-like (PK-like)"/>
    <property type="match status" value="1"/>
</dbReference>
<evidence type="ECO:0000256" key="7">
    <source>
        <dbReference type="ARBA" id="ARBA00047899"/>
    </source>
</evidence>
<keyword evidence="5" id="KW-0472">Membrane</keyword>
<evidence type="ECO:0000256" key="3">
    <source>
        <dbReference type="ARBA" id="ARBA00022527"/>
    </source>
</evidence>
<evidence type="ECO:0000313" key="13">
    <source>
        <dbReference type="EMBL" id="KAD7480053.1"/>
    </source>
</evidence>
<name>A0A5N6Q6B2_9ASTR</name>
<evidence type="ECO:0000256" key="6">
    <source>
        <dbReference type="ARBA" id="ARBA00023288"/>
    </source>
</evidence>
<feature type="compositionally biased region" description="Polar residues" evidence="10">
    <location>
        <begin position="25"/>
        <end position="40"/>
    </location>
</feature>
<dbReference type="InterPro" id="IPR017441">
    <property type="entry name" value="Protein_kinase_ATP_BS"/>
</dbReference>
<comment type="catalytic activity">
    <reaction evidence="8">
        <text>L-seryl-[protein] + ATP = O-phospho-L-seryl-[protein] + ADP + H(+)</text>
        <dbReference type="Rhea" id="RHEA:17989"/>
        <dbReference type="Rhea" id="RHEA-COMP:9863"/>
        <dbReference type="Rhea" id="RHEA-COMP:11604"/>
        <dbReference type="ChEBI" id="CHEBI:15378"/>
        <dbReference type="ChEBI" id="CHEBI:29999"/>
        <dbReference type="ChEBI" id="CHEBI:30616"/>
        <dbReference type="ChEBI" id="CHEBI:83421"/>
        <dbReference type="ChEBI" id="CHEBI:456216"/>
        <dbReference type="EC" id="2.7.11.1"/>
    </reaction>
</comment>
<evidence type="ECO:0000313" key="14">
    <source>
        <dbReference type="Proteomes" id="UP000326396"/>
    </source>
</evidence>
<dbReference type="EMBL" id="SZYD01000001">
    <property type="protein sequence ID" value="KAD7480053.1"/>
    <property type="molecule type" value="Genomic_DNA"/>
</dbReference>
<dbReference type="AlphaFoldDB" id="A0A5N6Q6B2"/>
<feature type="region of interest" description="Disordered" evidence="10">
    <location>
        <begin position="273"/>
        <end position="298"/>
    </location>
</feature>
<keyword evidence="9" id="KW-0547">Nucleotide-binding</keyword>
<keyword evidence="14" id="KW-1185">Reference proteome</keyword>
<evidence type="ECO:0000259" key="11">
    <source>
        <dbReference type="PROSITE" id="PS50011"/>
    </source>
</evidence>
<evidence type="ECO:0000256" key="8">
    <source>
        <dbReference type="ARBA" id="ARBA00048679"/>
    </source>
</evidence>
<keyword evidence="3" id="KW-0723">Serine/threonine-protein kinase</keyword>
<dbReference type="EC" id="2.7.11.1" evidence="2"/>
<keyword evidence="3" id="KW-0808">Transferase</keyword>
<protein>
    <recommendedName>
        <fullName evidence="2">non-specific serine/threonine protein kinase</fullName>
        <ecNumber evidence="2">2.7.11.1</ecNumber>
    </recommendedName>
</protein>
<dbReference type="GO" id="GO:0005886">
    <property type="term" value="C:plasma membrane"/>
    <property type="evidence" value="ECO:0007669"/>
    <property type="project" value="UniProtKB-SubCell"/>
</dbReference>
<comment type="subcellular location">
    <subcellularLocation>
        <location evidence="1">Cell membrane</location>
        <topology evidence="1">Lipid-anchor</topology>
    </subcellularLocation>
</comment>
<dbReference type="PROSITE" id="PS00107">
    <property type="entry name" value="PROTEIN_KINASE_ATP"/>
    <property type="match status" value="1"/>
</dbReference>
<dbReference type="PANTHER" id="PTHR47985:SF23">
    <property type="entry name" value="OS07G0695300 PROTEIN"/>
    <property type="match status" value="1"/>
</dbReference>
<organism evidence="13 14">
    <name type="scientific">Mikania micrantha</name>
    <name type="common">bitter vine</name>
    <dbReference type="NCBI Taxonomy" id="192012"/>
    <lineage>
        <taxon>Eukaryota</taxon>
        <taxon>Viridiplantae</taxon>
        <taxon>Streptophyta</taxon>
        <taxon>Embryophyta</taxon>
        <taxon>Tracheophyta</taxon>
        <taxon>Spermatophyta</taxon>
        <taxon>Magnoliopsida</taxon>
        <taxon>eudicotyledons</taxon>
        <taxon>Gunneridae</taxon>
        <taxon>Pentapetalae</taxon>
        <taxon>asterids</taxon>
        <taxon>campanulids</taxon>
        <taxon>Asterales</taxon>
        <taxon>Asteraceae</taxon>
        <taxon>Asteroideae</taxon>
        <taxon>Heliantheae alliance</taxon>
        <taxon>Eupatorieae</taxon>
        <taxon>Mikania</taxon>
    </lineage>
</organism>
<comment type="caution">
    <text evidence="13">The sequence shown here is derived from an EMBL/GenBank/DDBJ whole genome shotgun (WGS) entry which is preliminary data.</text>
</comment>
<evidence type="ECO:0000256" key="10">
    <source>
        <dbReference type="SAM" id="MobiDB-lite"/>
    </source>
</evidence>
<keyword evidence="9" id="KW-0067">ATP-binding</keyword>
<dbReference type="GO" id="GO:0004674">
    <property type="term" value="F:protein serine/threonine kinase activity"/>
    <property type="evidence" value="ECO:0007669"/>
    <property type="project" value="UniProtKB-KW"/>
</dbReference>
<dbReference type="Gene3D" id="3.30.200.20">
    <property type="entry name" value="Phosphorylase Kinase, domain 1"/>
    <property type="match status" value="1"/>
</dbReference>
<sequence length="298" mass="33364">MGCLFCSQKSKNKPKFQQNKKPEDQISSTSDKSKVNSTLGVNKDASKDGGSAHIAAHIFTFRELAAAAKNFRADYLLGEGGFGRVYRGRLDSTNQVVAIKQLDRNGLQGNREFLVEVLMLSLLHHPNLVNLIGYCADGDQRLLVYEYMPLGSLEDHLHDLPPDKQQLDWNTRMKIAAGAAKGLEYLHDKARRKAIDHLKTGCEHNLVAWARPLFKDRRKFGQMADPTLQGQYPVRGLYQALAVAAMCVQEQPNMRPMIADVVTALTYLASQKYDPRAPQPQNIPSTPRSQRNSDAFTR</sequence>
<dbReference type="GO" id="GO:0005524">
    <property type="term" value="F:ATP binding"/>
    <property type="evidence" value="ECO:0007669"/>
    <property type="project" value="UniProtKB-UniRule"/>
</dbReference>
<feature type="compositionally biased region" description="Polar residues" evidence="10">
    <location>
        <begin position="279"/>
        <end position="298"/>
    </location>
</feature>
<dbReference type="PROSITE" id="PS50011">
    <property type="entry name" value="PROTEIN_KINASE_DOM"/>
    <property type="match status" value="1"/>
</dbReference>
<dbReference type="InterPro" id="IPR011009">
    <property type="entry name" value="Kinase-like_dom_sf"/>
</dbReference>
<dbReference type="Pfam" id="PF07714">
    <property type="entry name" value="PK_Tyr_Ser-Thr"/>
    <property type="match status" value="1"/>
</dbReference>
<comment type="catalytic activity">
    <reaction evidence="7">
        <text>L-threonyl-[protein] + ATP = O-phospho-L-threonyl-[protein] + ADP + H(+)</text>
        <dbReference type="Rhea" id="RHEA:46608"/>
        <dbReference type="Rhea" id="RHEA-COMP:11060"/>
        <dbReference type="Rhea" id="RHEA-COMP:11605"/>
        <dbReference type="ChEBI" id="CHEBI:15378"/>
        <dbReference type="ChEBI" id="CHEBI:30013"/>
        <dbReference type="ChEBI" id="CHEBI:30616"/>
        <dbReference type="ChEBI" id="CHEBI:61977"/>
        <dbReference type="ChEBI" id="CHEBI:456216"/>
        <dbReference type="EC" id="2.7.11.1"/>
    </reaction>
</comment>
<evidence type="ECO:0000256" key="1">
    <source>
        <dbReference type="ARBA" id="ARBA00004193"/>
    </source>
</evidence>
<keyword evidence="4" id="KW-0597">Phosphoprotein</keyword>
<evidence type="ECO:0000313" key="12">
    <source>
        <dbReference type="EMBL" id="KAC9638039.1"/>
    </source>
</evidence>
<keyword evidence="6" id="KW-0449">Lipoprotein</keyword>
<feature type="domain" description="Protein kinase" evidence="11">
    <location>
        <begin position="71"/>
        <end position="298"/>
    </location>
</feature>
<dbReference type="OrthoDB" id="4062651at2759"/>
<dbReference type="InterPro" id="IPR000719">
    <property type="entry name" value="Prot_kinase_dom"/>
</dbReference>
<dbReference type="Proteomes" id="UP000326396">
    <property type="component" value="Linkage Group LG1"/>
</dbReference>
<accession>A0A5N6Q6B2</accession>
<feature type="region of interest" description="Disordered" evidence="10">
    <location>
        <begin position="7"/>
        <end position="49"/>
    </location>
</feature>
<dbReference type="InterPro" id="IPR001245">
    <property type="entry name" value="Ser-Thr/Tyr_kinase_cat_dom"/>
</dbReference>
<dbReference type="FunFam" id="3.30.200.20:FF:000186">
    <property type="entry name" value="Serine/threonine-protein kinase PBS1"/>
    <property type="match status" value="1"/>
</dbReference>
<dbReference type="EMBL" id="SZYD01002362">
    <property type="protein sequence ID" value="KAC9638039.1"/>
    <property type="molecule type" value="Genomic_DNA"/>
</dbReference>
<proteinExistence type="predicted"/>
<dbReference type="Gene3D" id="1.10.510.10">
    <property type="entry name" value="Transferase(Phosphotransferase) domain 1"/>
    <property type="match status" value="2"/>
</dbReference>
<evidence type="ECO:0000256" key="4">
    <source>
        <dbReference type="ARBA" id="ARBA00022553"/>
    </source>
</evidence>
<reference evidence="13 14" key="1">
    <citation type="submission" date="2019-05" db="EMBL/GenBank/DDBJ databases">
        <title>Mikania micrantha, genome provides insights into the molecular mechanism of rapid growth.</title>
        <authorList>
            <person name="Liu B."/>
        </authorList>
    </citation>
    <scope>NUCLEOTIDE SEQUENCE [LARGE SCALE GENOMIC DNA]</scope>
    <source>
        <strain evidence="13">NLD-2019</strain>
        <tissue evidence="13">Leaf</tissue>
    </source>
</reference>
<dbReference type="PANTHER" id="PTHR47985">
    <property type="entry name" value="OS07G0668900 PROTEIN"/>
    <property type="match status" value="1"/>
</dbReference>
<evidence type="ECO:0000256" key="2">
    <source>
        <dbReference type="ARBA" id="ARBA00012513"/>
    </source>
</evidence>
<evidence type="ECO:0000256" key="5">
    <source>
        <dbReference type="ARBA" id="ARBA00023136"/>
    </source>
</evidence>